<dbReference type="InterPro" id="IPR021842">
    <property type="entry name" value="DUF3435"/>
</dbReference>
<dbReference type="Pfam" id="PF11917">
    <property type="entry name" value="DUF3435"/>
    <property type="match status" value="1"/>
</dbReference>
<accession>A0A9W4IAU5</accession>
<gene>
    <name evidence="2" type="ORF">PSALAMII_LOCUS647</name>
</gene>
<dbReference type="Proteomes" id="UP001152592">
    <property type="component" value="Unassembled WGS sequence"/>
</dbReference>
<dbReference type="EMBL" id="CAJVPD010000023">
    <property type="protein sequence ID" value="CAG8247959.1"/>
    <property type="molecule type" value="Genomic_DNA"/>
</dbReference>
<dbReference type="AlphaFoldDB" id="A0A9W4IAU5"/>
<dbReference type="OrthoDB" id="8300214at2759"/>
<reference evidence="2" key="1">
    <citation type="submission" date="2021-07" db="EMBL/GenBank/DDBJ databases">
        <authorList>
            <person name="Branca A.L. A."/>
        </authorList>
    </citation>
    <scope>NUCLEOTIDE SEQUENCE</scope>
</reference>
<evidence type="ECO:0000256" key="1">
    <source>
        <dbReference type="SAM" id="MobiDB-lite"/>
    </source>
</evidence>
<evidence type="ECO:0000313" key="2">
    <source>
        <dbReference type="EMBL" id="CAG8247959.1"/>
    </source>
</evidence>
<dbReference type="PANTHER" id="PTHR37535">
    <property type="entry name" value="FLUG DOMAIN PROTEIN"/>
    <property type="match status" value="1"/>
</dbReference>
<proteinExistence type="predicted"/>
<comment type="caution">
    <text evidence="2">The sequence shown here is derived from an EMBL/GenBank/DDBJ whole genome shotgun (WGS) entry which is preliminary data.</text>
</comment>
<protein>
    <submittedName>
        <fullName evidence="2">Uncharacterized protein</fullName>
    </submittedName>
</protein>
<organism evidence="2 3">
    <name type="scientific">Penicillium salamii</name>
    <dbReference type="NCBI Taxonomy" id="1612424"/>
    <lineage>
        <taxon>Eukaryota</taxon>
        <taxon>Fungi</taxon>
        <taxon>Dikarya</taxon>
        <taxon>Ascomycota</taxon>
        <taxon>Pezizomycotina</taxon>
        <taxon>Eurotiomycetes</taxon>
        <taxon>Eurotiomycetidae</taxon>
        <taxon>Eurotiales</taxon>
        <taxon>Aspergillaceae</taxon>
        <taxon>Penicillium</taxon>
    </lineage>
</organism>
<evidence type="ECO:0000313" key="3">
    <source>
        <dbReference type="Proteomes" id="UP001152592"/>
    </source>
</evidence>
<sequence>MELPLKREVEGYYVFCKTDVINKRAVLQWNQPMTEGAMSGRLRNLREIHDFLQSMFTHRFRYGERKMLNESSAISEAQQNLIMKHADTRTFLNHYLPRHIDTDIQNIMNGRESNKSLMRAITRMSKWIDKRRPRHLTSEQRASLREHPEYIEVTRRLSEHTEACESDPSAAMQSRLEKLRREISNTFGRLERALQKKINLLGKLFTWPTSQSQEVEWQRRNAAVAAISRYCCFLEGGPLRGRRKRRAPSDGFDEEQTNLLPKTAKNRYSSAGPLKQDILLVNAENHIKKAKKPRRCFQCYGNTEISIHRRTQKYSEYKSTLRHF</sequence>
<feature type="region of interest" description="Disordered" evidence="1">
    <location>
        <begin position="241"/>
        <end position="262"/>
    </location>
</feature>
<dbReference type="PANTHER" id="PTHR37535:SF2">
    <property type="entry name" value="FINGER DOMAIN PROTEIN, PUTATIVE (AFU_ORTHOLOGUE AFUA_6G09300)-RELATED"/>
    <property type="match status" value="1"/>
</dbReference>
<name>A0A9W4IAU5_9EURO</name>